<dbReference type="VEuPathDB" id="VectorBase:MDOMA2_005283"/>
<name>A0A1I8NIQ9_MUSDO</name>
<dbReference type="InterPro" id="IPR036398">
    <property type="entry name" value="CA_dom_sf"/>
</dbReference>
<dbReference type="PANTHER" id="PTHR46345">
    <property type="entry name" value="INVERTED FORMIN-2"/>
    <property type="match status" value="1"/>
</dbReference>
<evidence type="ECO:0000256" key="2">
    <source>
        <dbReference type="SAM" id="MobiDB-lite"/>
    </source>
</evidence>
<evidence type="ECO:0000313" key="3">
    <source>
        <dbReference type="EnsemblMetazoa" id="MDOA015807-PA"/>
    </source>
</evidence>
<accession>A0A1I8NIQ9</accession>
<dbReference type="SMART" id="SM00498">
    <property type="entry name" value="FH2"/>
    <property type="match status" value="1"/>
</dbReference>
<dbReference type="Gene3D" id="3.10.200.10">
    <property type="entry name" value="Alpha carbonic anhydrase"/>
    <property type="match status" value="1"/>
</dbReference>
<dbReference type="InterPro" id="IPR001148">
    <property type="entry name" value="CA_dom"/>
</dbReference>
<keyword evidence="1" id="KW-0175">Coiled coil</keyword>
<dbReference type="VEuPathDB" id="VectorBase:MDOMA2_000676"/>
<dbReference type="VEuPathDB" id="VectorBase:MDOA015807"/>
<dbReference type="EnsemblMetazoa" id="MDOA015807-RA">
    <property type="protein sequence ID" value="MDOA015807-PA"/>
    <property type="gene ID" value="MDOA015807"/>
</dbReference>
<dbReference type="STRING" id="7370.A0A1I8NIQ9"/>
<evidence type="ECO:0000256" key="1">
    <source>
        <dbReference type="SAM" id="Coils"/>
    </source>
</evidence>
<feature type="compositionally biased region" description="Pro residues" evidence="2">
    <location>
        <begin position="141"/>
        <end position="151"/>
    </location>
</feature>
<dbReference type="AlphaFoldDB" id="A0A1I8NIQ9"/>
<organism evidence="3">
    <name type="scientific">Musca domestica</name>
    <name type="common">House fly</name>
    <dbReference type="NCBI Taxonomy" id="7370"/>
    <lineage>
        <taxon>Eukaryota</taxon>
        <taxon>Metazoa</taxon>
        <taxon>Ecdysozoa</taxon>
        <taxon>Arthropoda</taxon>
        <taxon>Hexapoda</taxon>
        <taxon>Insecta</taxon>
        <taxon>Pterygota</taxon>
        <taxon>Neoptera</taxon>
        <taxon>Endopterygota</taxon>
        <taxon>Diptera</taxon>
        <taxon>Brachycera</taxon>
        <taxon>Muscomorpha</taxon>
        <taxon>Muscoidea</taxon>
        <taxon>Muscidae</taxon>
        <taxon>Musca</taxon>
    </lineage>
</organism>
<reference evidence="3" key="1">
    <citation type="submission" date="2020-05" db="UniProtKB">
        <authorList>
            <consortium name="EnsemblMetazoa"/>
        </authorList>
    </citation>
    <scope>IDENTIFICATION</scope>
    <source>
        <strain evidence="3">Aabys</strain>
    </source>
</reference>
<dbReference type="Pfam" id="PF02181">
    <property type="entry name" value="FH2"/>
    <property type="match status" value="1"/>
</dbReference>
<feature type="region of interest" description="Disordered" evidence="2">
    <location>
        <begin position="134"/>
        <end position="179"/>
    </location>
</feature>
<proteinExistence type="predicted"/>
<dbReference type="Pfam" id="PF00194">
    <property type="entry name" value="Carb_anhydrase"/>
    <property type="match status" value="1"/>
</dbReference>
<dbReference type="SUPFAM" id="SSF101447">
    <property type="entry name" value="Formin homology 2 domain (FH2 domain)"/>
    <property type="match status" value="1"/>
</dbReference>
<dbReference type="SUPFAM" id="SSF51069">
    <property type="entry name" value="Carbonic anhydrase"/>
    <property type="match status" value="1"/>
</dbReference>
<dbReference type="PANTHER" id="PTHR46345:SF8">
    <property type="entry name" value="FORMIN 3, ISOFORM B"/>
    <property type="match status" value="1"/>
</dbReference>
<dbReference type="PROSITE" id="PS51444">
    <property type="entry name" value="FH2"/>
    <property type="match status" value="1"/>
</dbReference>
<feature type="coiled-coil region" evidence="1">
    <location>
        <begin position="483"/>
        <end position="513"/>
    </location>
</feature>
<protein>
    <submittedName>
        <fullName evidence="3">Uncharacterized protein</fullName>
    </submittedName>
</protein>
<feature type="compositionally biased region" description="Low complexity" evidence="2">
    <location>
        <begin position="152"/>
        <end position="173"/>
    </location>
</feature>
<feature type="region of interest" description="Disordered" evidence="2">
    <location>
        <begin position="771"/>
        <end position="806"/>
    </location>
</feature>
<dbReference type="Gene3D" id="1.20.58.2220">
    <property type="entry name" value="Formin, FH2 domain"/>
    <property type="match status" value="1"/>
</dbReference>
<dbReference type="InterPro" id="IPR015425">
    <property type="entry name" value="FH2_Formin"/>
</dbReference>
<sequence>MKQINNNNNTINPPNITITAVDLDEQDGLQQIHSQINSNSCIGLANELIKRLESSEHLSTLFTLLQLLQTQAGGNSIWKEVERFIQTVVNRQIHNDLNQDLNLETKNKKSIQSISMHTSLSTESLIIEESHGTKPVIPHISPAPPPPPPSPNSNNPSPRPDSTSSEIEELLPQQSPPNPNLKMKSLYWDIVAPQTVLGQKNIWTTMANKHKKSFRLPIEWHKAESLFSVPLPMTTNTLDRSTIKPHSTKLKLLNDQHSFLVEIFLEQFKGLKTDDEIIELVRSCRHQIMGVEKIKRLLRLLSEMDELNILRTFTGNRNHLVRAEIFLIKLIEIPDYKLRLECMAFKEDFNENFTQLQDSMKIVIQAGNELLNNKGLHEILYTIVLVGNFLNSGKFGGNAIGIKLSSLPKLSQTRANTVHMNFLHFMVDQIKRTQPHLLQALNEFRNLHETDKINLEQIPVDIKKFDSLLQSLKSQLELPNIMLDMNEQMLKSLENDEAQIQNLKETLKDVEDIRIKVATFFCEPSSTFKLKDCFKIFEKFLWDLKRAETELEIIETKSISKQKQSYGTIATPSRGKSNINLHNRFETVKVARSKGFIREAIESEQSNRVILKTSTAEKISSLQKSKKESAVDKFKSNKETLQKSVSSKIRHYSDISQQHNSGSVTNLPSVAKDKSAISKCEEIGVHVMPVNEAKLQEIIRKLKPVPKKNSLWDIPREKLLRHSIPKGPITKDKDIFADRKKFFENIASKTDNEKTQTPKLTLQTRNKINYSSLKDTSNESSVTEEASEETNMNRKHAFNSTPSEMPNSKIEEINELKKSQNESDDMAKMTKIEGKSSFPKRIFTSIVRRHNTPSSFLRIVDTSLSRVLQAPSNTMVQENGSVSVSDFLPKDLKYFYGYTGSMLATDTPWPTTCKAKVIWIDVEESLQIHPDQVLELRKLRNFHGKSHFPHAIEYSRPTIPVYRSLDPNGKDIEYDNGQQPTANVWSLIFIFFLYLAV</sequence>
<dbReference type="InterPro" id="IPR042201">
    <property type="entry name" value="FH2_Formin_sf"/>
</dbReference>